<dbReference type="GO" id="GO:0004497">
    <property type="term" value="F:monooxygenase activity"/>
    <property type="evidence" value="ECO:0007669"/>
    <property type="project" value="InterPro"/>
</dbReference>
<evidence type="ECO:0000256" key="1">
    <source>
        <dbReference type="ARBA" id="ARBA00004167"/>
    </source>
</evidence>
<proteinExistence type="inferred from homology"/>
<dbReference type="Gene3D" id="1.10.630.10">
    <property type="entry name" value="Cytochrome P450"/>
    <property type="match status" value="1"/>
</dbReference>
<evidence type="ECO:0000256" key="6">
    <source>
        <dbReference type="ARBA" id="ARBA00023004"/>
    </source>
</evidence>
<dbReference type="GO" id="GO:0005506">
    <property type="term" value="F:iron ion binding"/>
    <property type="evidence" value="ECO:0007669"/>
    <property type="project" value="InterPro"/>
</dbReference>
<dbReference type="PANTHER" id="PTHR47955">
    <property type="entry name" value="CYTOCHROME P450 FAMILY 71 PROTEIN"/>
    <property type="match status" value="1"/>
</dbReference>
<organism evidence="7 8">
    <name type="scientific">Erythranthe guttata</name>
    <name type="common">Yellow monkey flower</name>
    <name type="synonym">Mimulus guttatus</name>
    <dbReference type="NCBI Taxonomy" id="4155"/>
    <lineage>
        <taxon>Eukaryota</taxon>
        <taxon>Viridiplantae</taxon>
        <taxon>Streptophyta</taxon>
        <taxon>Embryophyta</taxon>
        <taxon>Tracheophyta</taxon>
        <taxon>Spermatophyta</taxon>
        <taxon>Magnoliopsida</taxon>
        <taxon>eudicotyledons</taxon>
        <taxon>Gunneridae</taxon>
        <taxon>Pentapetalae</taxon>
        <taxon>asterids</taxon>
        <taxon>lamiids</taxon>
        <taxon>Lamiales</taxon>
        <taxon>Phrymaceae</taxon>
        <taxon>Erythranthe</taxon>
    </lineage>
</organism>
<dbReference type="GO" id="GO:0016020">
    <property type="term" value="C:membrane"/>
    <property type="evidence" value="ECO:0007669"/>
    <property type="project" value="UniProtKB-SubCell"/>
</dbReference>
<dbReference type="AlphaFoldDB" id="A0A022Q2Z2"/>
<dbReference type="PANTHER" id="PTHR47955:SF8">
    <property type="entry name" value="CYTOCHROME P450 71D11-LIKE"/>
    <property type="match status" value="1"/>
</dbReference>
<sequence length="234" mass="26340">MNLVLTILVFFIPICIFFFKLGTRKPTPNLPPGPRKLPLIGNMHNLIGSLPHRALHELALKYGPVMHLQLGELSTVIISSSDAAKQVMKTHDMNFASRPSVIVTEILSYSCTSIAFAEYGDYWRQLRKICTLELLSMKRVSSFRSIREEVFLDLTRWLLANCTERAAPVNLTEKLYSCGYSLASRATFGKNYAVKNERLLSIIKEAVVLAAGFNVADVYPSIKLLQMMSGLRRK</sequence>
<evidence type="ECO:0000256" key="4">
    <source>
        <dbReference type="ARBA" id="ARBA00022723"/>
    </source>
</evidence>
<evidence type="ECO:0000256" key="2">
    <source>
        <dbReference type="ARBA" id="ARBA00010617"/>
    </source>
</evidence>
<evidence type="ECO:0000313" key="8">
    <source>
        <dbReference type="Proteomes" id="UP000030748"/>
    </source>
</evidence>
<reference evidence="7 8" key="1">
    <citation type="journal article" date="2013" name="Proc. Natl. Acad. Sci. U.S.A.">
        <title>Fine-scale variation in meiotic recombination in Mimulus inferred from population shotgun sequencing.</title>
        <authorList>
            <person name="Hellsten U."/>
            <person name="Wright K.M."/>
            <person name="Jenkins J."/>
            <person name="Shu S."/>
            <person name="Yuan Y."/>
            <person name="Wessler S.R."/>
            <person name="Schmutz J."/>
            <person name="Willis J.H."/>
            <person name="Rokhsar D.S."/>
        </authorList>
    </citation>
    <scope>NUCLEOTIDE SEQUENCE [LARGE SCALE GENOMIC DNA]</scope>
    <source>
        <strain evidence="8">cv. DUN x IM62</strain>
    </source>
</reference>
<dbReference type="InterPro" id="IPR036396">
    <property type="entry name" value="Cyt_P450_sf"/>
</dbReference>
<evidence type="ECO:0008006" key="9">
    <source>
        <dbReference type="Google" id="ProtNLM"/>
    </source>
</evidence>
<accession>A0A022Q2Z2</accession>
<protein>
    <recommendedName>
        <fullName evidence="9">Cytochrome P450</fullName>
    </recommendedName>
</protein>
<evidence type="ECO:0000256" key="3">
    <source>
        <dbReference type="ARBA" id="ARBA00022617"/>
    </source>
</evidence>
<evidence type="ECO:0000256" key="5">
    <source>
        <dbReference type="ARBA" id="ARBA00023002"/>
    </source>
</evidence>
<dbReference type="GO" id="GO:0020037">
    <property type="term" value="F:heme binding"/>
    <property type="evidence" value="ECO:0007669"/>
    <property type="project" value="InterPro"/>
</dbReference>
<dbReference type="Proteomes" id="UP000030748">
    <property type="component" value="Unassembled WGS sequence"/>
</dbReference>
<evidence type="ECO:0000313" key="7">
    <source>
        <dbReference type="EMBL" id="EYU21984.1"/>
    </source>
</evidence>
<feature type="non-terminal residue" evidence="7">
    <location>
        <position position="234"/>
    </location>
</feature>
<dbReference type="eggNOG" id="KOG0156">
    <property type="taxonomic scope" value="Eukaryota"/>
</dbReference>
<dbReference type="EMBL" id="KI632217">
    <property type="protein sequence ID" value="EYU21984.1"/>
    <property type="molecule type" value="Genomic_DNA"/>
</dbReference>
<keyword evidence="5" id="KW-0560">Oxidoreductase</keyword>
<dbReference type="Pfam" id="PF00067">
    <property type="entry name" value="p450"/>
    <property type="match status" value="1"/>
</dbReference>
<comment type="similarity">
    <text evidence="2">Belongs to the cytochrome P450 family.</text>
</comment>
<gene>
    <name evidence="7" type="ORF">MIMGU_mgv1a019764mg</name>
</gene>
<keyword evidence="6" id="KW-0408">Iron</keyword>
<name>A0A022Q2Z2_ERYGU</name>
<dbReference type="PRINTS" id="PR00463">
    <property type="entry name" value="EP450I"/>
</dbReference>
<dbReference type="InterPro" id="IPR001128">
    <property type="entry name" value="Cyt_P450"/>
</dbReference>
<dbReference type="SUPFAM" id="SSF48264">
    <property type="entry name" value="Cytochrome P450"/>
    <property type="match status" value="1"/>
</dbReference>
<dbReference type="STRING" id="4155.A0A022Q2Z2"/>
<dbReference type="GO" id="GO:0016491">
    <property type="term" value="F:oxidoreductase activity"/>
    <property type="evidence" value="ECO:0000318"/>
    <property type="project" value="GO_Central"/>
</dbReference>
<keyword evidence="8" id="KW-1185">Reference proteome</keyword>
<keyword evidence="3" id="KW-0349">Heme</keyword>
<dbReference type="GO" id="GO:0016705">
    <property type="term" value="F:oxidoreductase activity, acting on paired donors, with incorporation or reduction of molecular oxygen"/>
    <property type="evidence" value="ECO:0007669"/>
    <property type="project" value="InterPro"/>
</dbReference>
<dbReference type="InterPro" id="IPR002401">
    <property type="entry name" value="Cyt_P450_E_grp-I"/>
</dbReference>
<comment type="subcellular location">
    <subcellularLocation>
        <location evidence="1">Membrane</location>
        <topology evidence="1">Single-pass membrane protein</topology>
    </subcellularLocation>
</comment>
<keyword evidence="4" id="KW-0479">Metal-binding</keyword>